<dbReference type="Proteomes" id="UP000824998">
    <property type="component" value="Unassembled WGS sequence"/>
</dbReference>
<organism evidence="2 3">
    <name type="scientific">Amylocarpus encephaloides</name>
    <dbReference type="NCBI Taxonomy" id="45428"/>
    <lineage>
        <taxon>Eukaryota</taxon>
        <taxon>Fungi</taxon>
        <taxon>Dikarya</taxon>
        <taxon>Ascomycota</taxon>
        <taxon>Pezizomycotina</taxon>
        <taxon>Leotiomycetes</taxon>
        <taxon>Helotiales</taxon>
        <taxon>Helotiales incertae sedis</taxon>
        <taxon>Amylocarpus</taxon>
    </lineage>
</organism>
<keyword evidence="3" id="KW-1185">Reference proteome</keyword>
<protein>
    <submittedName>
        <fullName evidence="2">6-phosphogluconolactonase</fullName>
    </submittedName>
</protein>
<comment type="similarity">
    <text evidence="1">Belongs to the cycloisomerase 2 family.</text>
</comment>
<dbReference type="InterPro" id="IPR050282">
    <property type="entry name" value="Cycloisomerase_2"/>
</dbReference>
<reference evidence="2" key="1">
    <citation type="journal article" date="2021" name="IMA Fungus">
        <title>Genomic characterization of three marine fungi, including Emericellopsis atlantica sp. nov. with signatures of a generalist lifestyle and marine biomass degradation.</title>
        <authorList>
            <person name="Hagestad O.C."/>
            <person name="Hou L."/>
            <person name="Andersen J.H."/>
            <person name="Hansen E.H."/>
            <person name="Altermark B."/>
            <person name="Li C."/>
            <person name="Kuhnert E."/>
            <person name="Cox R.J."/>
            <person name="Crous P.W."/>
            <person name="Spatafora J.W."/>
            <person name="Lail K."/>
            <person name="Amirebrahimi M."/>
            <person name="Lipzen A."/>
            <person name="Pangilinan J."/>
            <person name="Andreopoulos W."/>
            <person name="Hayes R.D."/>
            <person name="Ng V."/>
            <person name="Grigoriev I.V."/>
            <person name="Jackson S.A."/>
            <person name="Sutton T.D.S."/>
            <person name="Dobson A.D.W."/>
            <person name="Rama T."/>
        </authorList>
    </citation>
    <scope>NUCLEOTIDE SEQUENCE</scope>
    <source>
        <strain evidence="2">TRa018bII</strain>
    </source>
</reference>
<dbReference type="EMBL" id="MU251573">
    <property type="protein sequence ID" value="KAG9231935.1"/>
    <property type="molecule type" value="Genomic_DNA"/>
</dbReference>
<dbReference type="PANTHER" id="PTHR30344">
    <property type="entry name" value="6-PHOSPHOGLUCONOLACTONASE-RELATED"/>
    <property type="match status" value="1"/>
</dbReference>
<evidence type="ECO:0000313" key="2">
    <source>
        <dbReference type="EMBL" id="KAG9231935.1"/>
    </source>
</evidence>
<dbReference type="GO" id="GO:0017057">
    <property type="term" value="F:6-phosphogluconolactonase activity"/>
    <property type="evidence" value="ECO:0007669"/>
    <property type="project" value="TreeGrafter"/>
</dbReference>
<dbReference type="OrthoDB" id="9972196at2759"/>
<dbReference type="AlphaFoldDB" id="A0A9P7YF58"/>
<sequence>MWQVLAPLFTIFTFLSSFSFIFGLSVSAFQSVPATMRFSHVLRALPALAQGANCSTKLYVSSYSGNITTFSLDRTTANVITLKNLGVTQDSAPQAAWLELNSKAKVVYGVDEAWSTPNGSITTYNTTDGALVPNSKHVTYPGAVSTVLYNGGKAVACAHYGGQVLTTWATQADGSLSNIGDFVFTQEGPGAYPERQDKPHPHEALVDPTDSYILVPDLGSDLLRTFSIDKKTSKLKELTPFPVKPGNGPRHGAFYAPTAKPGPKGNMVAGDGTYFLLVNELSNTVESYKVKYGKSGLGFKLVESHGIYGTMATPAGAAAAEGKLSPDLKFFHTSSRNATILTTPNPNPLNTTAIPSDTLQTWIPDPNTGKLTFVESAAAGGRFPRQFSLNKKGDLAAVGLQQSSRFVILPRDIATGKFGEPLASVENLGEVTAVIWDEK</sequence>
<dbReference type="SUPFAM" id="SSF51004">
    <property type="entry name" value="C-terminal (heme d1) domain of cytochrome cd1-nitrite reductase"/>
    <property type="match status" value="1"/>
</dbReference>
<dbReference type="InterPro" id="IPR015943">
    <property type="entry name" value="WD40/YVTN_repeat-like_dom_sf"/>
</dbReference>
<evidence type="ECO:0000256" key="1">
    <source>
        <dbReference type="ARBA" id="ARBA00005564"/>
    </source>
</evidence>
<dbReference type="Pfam" id="PF10282">
    <property type="entry name" value="Lactonase"/>
    <property type="match status" value="1"/>
</dbReference>
<proteinExistence type="inferred from homology"/>
<gene>
    <name evidence="2" type="ORF">BJ875DRAFT_100585</name>
</gene>
<dbReference type="InterPro" id="IPR011048">
    <property type="entry name" value="Haem_d1_sf"/>
</dbReference>
<dbReference type="InterPro" id="IPR019405">
    <property type="entry name" value="Lactonase_7-beta_prop"/>
</dbReference>
<comment type="caution">
    <text evidence="2">The sequence shown here is derived from an EMBL/GenBank/DDBJ whole genome shotgun (WGS) entry which is preliminary data.</text>
</comment>
<dbReference type="PANTHER" id="PTHR30344:SF1">
    <property type="entry name" value="6-PHOSPHOGLUCONOLACTONASE"/>
    <property type="match status" value="1"/>
</dbReference>
<evidence type="ECO:0000313" key="3">
    <source>
        <dbReference type="Proteomes" id="UP000824998"/>
    </source>
</evidence>
<accession>A0A9P7YF58</accession>
<dbReference type="Gene3D" id="2.130.10.10">
    <property type="entry name" value="YVTN repeat-like/Quinoprotein amine dehydrogenase"/>
    <property type="match status" value="1"/>
</dbReference>
<name>A0A9P7YF58_9HELO</name>